<evidence type="ECO:0000313" key="4">
    <source>
        <dbReference type="Proteomes" id="UP000825890"/>
    </source>
</evidence>
<dbReference type="RefSeq" id="XP_044664259.1">
    <property type="nucleotide sequence ID" value="XM_044808324.1"/>
</dbReference>
<name>A0A9P3FMP4_9PEZI</name>
<dbReference type="GeneID" id="68298374"/>
<feature type="region of interest" description="Disordered" evidence="2">
    <location>
        <begin position="460"/>
        <end position="495"/>
    </location>
</feature>
<dbReference type="EMBL" id="BOLY01000009">
    <property type="protein sequence ID" value="GIZ49772.1"/>
    <property type="molecule type" value="Genomic_DNA"/>
</dbReference>
<feature type="coiled-coil region" evidence="1">
    <location>
        <begin position="413"/>
        <end position="447"/>
    </location>
</feature>
<evidence type="ECO:0000256" key="2">
    <source>
        <dbReference type="SAM" id="MobiDB-lite"/>
    </source>
</evidence>
<proteinExistence type="predicted"/>
<evidence type="ECO:0000256" key="1">
    <source>
        <dbReference type="SAM" id="Coils"/>
    </source>
</evidence>
<dbReference type="Proteomes" id="UP000825890">
    <property type="component" value="Unassembled WGS sequence"/>
</dbReference>
<keyword evidence="4" id="KW-1185">Reference proteome</keyword>
<comment type="caution">
    <text evidence="3">The sequence shown here is derived from an EMBL/GenBank/DDBJ whole genome shotgun (WGS) entry which is preliminary data.</text>
</comment>
<reference evidence="3 4" key="1">
    <citation type="submission" date="2021-01" db="EMBL/GenBank/DDBJ databases">
        <title>Cercospora kikuchii MAFF 305040 whole genome shotgun sequence.</title>
        <authorList>
            <person name="Kashiwa T."/>
            <person name="Suzuki T."/>
        </authorList>
    </citation>
    <scope>NUCLEOTIDE SEQUENCE [LARGE SCALE GENOMIC DNA]</scope>
    <source>
        <strain evidence="3 4">MAFF 305040</strain>
    </source>
</reference>
<evidence type="ECO:0000313" key="3">
    <source>
        <dbReference type="EMBL" id="GIZ49772.1"/>
    </source>
</evidence>
<protein>
    <submittedName>
        <fullName evidence="3">Uncharacterized protein</fullName>
    </submittedName>
</protein>
<accession>A0A9P3FMP4</accession>
<keyword evidence="1" id="KW-0175">Coiled coil</keyword>
<dbReference type="AlphaFoldDB" id="A0A9P3FMP4"/>
<sequence length="495" mass="55117">MEPDVEQGSGVATTAAASPAVHGSRARSVVSISDTGGQGNQDGSDVIGFKEHNASKAKPAAENQVHPPGSKQQGTKRPAESEVGSAVAKKSRADEVASAGAAAKETKGNVNQPETIEEVKARGNEIISRKDAQIAELKAQLTEAREENESLEASRDEERAARIALEQKQISRQANKKVKAARQKELQDEIAKEIRSEVQQAYETKLKNKNASFEKRVSSKYATAEKNLSRKLQDKSEKLDETIDELREIKAAYKEEVRELKAEAKENAKQGNPKAQQKFKDCQEDLKAKQKELDREKSIVENLKKQLIHSKAETNSEQTQRQDLDNTYIEVCNEKRKLQAEIHKLQQNSTLQEQDAKNDKRRYKQIMQQMQDSCKKKIDEADKKWKIQADNSAENQKRVVDAQRLNFQLNNANNLLMRHVAEHQKKIQDLEAEKRKKDSEVQKFREKLVELDISPLAVLGSNSGAVPSHGAALITTDGGTGEKATGAEMGKNAEK</sequence>
<organism evidence="3 4">
    <name type="scientific">Cercospora kikuchii</name>
    <dbReference type="NCBI Taxonomy" id="84275"/>
    <lineage>
        <taxon>Eukaryota</taxon>
        <taxon>Fungi</taxon>
        <taxon>Dikarya</taxon>
        <taxon>Ascomycota</taxon>
        <taxon>Pezizomycotina</taxon>
        <taxon>Dothideomycetes</taxon>
        <taxon>Dothideomycetidae</taxon>
        <taxon>Mycosphaerellales</taxon>
        <taxon>Mycosphaerellaceae</taxon>
        <taxon>Cercospora</taxon>
    </lineage>
</organism>
<gene>
    <name evidence="3" type="ORF">CKM354_001279900</name>
</gene>
<feature type="region of interest" description="Disordered" evidence="2">
    <location>
        <begin position="1"/>
        <end position="117"/>
    </location>
</feature>
<feature type="coiled-coil region" evidence="1">
    <location>
        <begin position="225"/>
        <end position="373"/>
    </location>
</feature>
<feature type="coiled-coil region" evidence="1">
    <location>
        <begin position="127"/>
        <end position="168"/>
    </location>
</feature>
<dbReference type="OrthoDB" id="3650431at2759"/>